<proteinExistence type="predicted"/>
<evidence type="ECO:0000313" key="4">
    <source>
        <dbReference type="EMBL" id="KAK7732480.1"/>
    </source>
</evidence>
<dbReference type="SMART" id="SM00174">
    <property type="entry name" value="RHO"/>
    <property type="match status" value="1"/>
</dbReference>
<accession>A0AAN9YBE5</accession>
<dbReference type="Gene3D" id="3.40.50.300">
    <property type="entry name" value="P-loop containing nucleotide triphosphate hydrolases"/>
    <property type="match status" value="1"/>
</dbReference>
<feature type="compositionally biased region" description="Basic and acidic residues" evidence="3">
    <location>
        <begin position="389"/>
        <end position="405"/>
    </location>
</feature>
<evidence type="ECO:0000313" key="5">
    <source>
        <dbReference type="Proteomes" id="UP001320245"/>
    </source>
</evidence>
<dbReference type="InterPro" id="IPR027417">
    <property type="entry name" value="P-loop_NTPase"/>
</dbReference>
<dbReference type="Pfam" id="PF00071">
    <property type="entry name" value="Ras"/>
    <property type="match status" value="1"/>
</dbReference>
<reference evidence="4 5" key="1">
    <citation type="journal article" date="2023" name="PLoS ONE">
        <title>Cytospora paraplurivora sp. nov. isolated from orchards with fruit tree decline syndrome in Ontario, Canada.</title>
        <authorList>
            <person name="Ilyukhin E."/>
            <person name="Nguyen H.D.T."/>
            <person name="Castle A.J."/>
            <person name="Ellouze W."/>
        </authorList>
    </citation>
    <scope>NUCLEOTIDE SEQUENCE [LARGE SCALE GENOMIC DNA]</scope>
    <source>
        <strain evidence="4 5">FDS-564</strain>
    </source>
</reference>
<dbReference type="PRINTS" id="PR00449">
    <property type="entry name" value="RASTRNSFRMNG"/>
</dbReference>
<feature type="compositionally biased region" description="Polar residues" evidence="3">
    <location>
        <begin position="65"/>
        <end position="77"/>
    </location>
</feature>
<keyword evidence="5" id="KW-1185">Reference proteome</keyword>
<evidence type="ECO:0000256" key="1">
    <source>
        <dbReference type="ARBA" id="ARBA00022741"/>
    </source>
</evidence>
<protein>
    <submittedName>
        <fullName evidence="4">Rho GTPase</fullName>
    </submittedName>
</protein>
<dbReference type="EMBL" id="JAJSPL020000051">
    <property type="protein sequence ID" value="KAK7732480.1"/>
    <property type="molecule type" value="Genomic_DNA"/>
</dbReference>
<dbReference type="GO" id="GO:0003924">
    <property type="term" value="F:GTPase activity"/>
    <property type="evidence" value="ECO:0007669"/>
    <property type="project" value="InterPro"/>
</dbReference>
<name>A0AAN9YBE5_9PEZI</name>
<feature type="compositionally biased region" description="Basic and acidic residues" evidence="3">
    <location>
        <begin position="312"/>
        <end position="327"/>
    </location>
</feature>
<dbReference type="PROSITE" id="PS51420">
    <property type="entry name" value="RHO"/>
    <property type="match status" value="1"/>
</dbReference>
<dbReference type="GO" id="GO:0007264">
    <property type="term" value="P:small GTPase-mediated signal transduction"/>
    <property type="evidence" value="ECO:0007669"/>
    <property type="project" value="InterPro"/>
</dbReference>
<organism evidence="4 5">
    <name type="scientific">Cytospora paraplurivora</name>
    <dbReference type="NCBI Taxonomy" id="2898453"/>
    <lineage>
        <taxon>Eukaryota</taxon>
        <taxon>Fungi</taxon>
        <taxon>Dikarya</taxon>
        <taxon>Ascomycota</taxon>
        <taxon>Pezizomycotina</taxon>
        <taxon>Sordariomycetes</taxon>
        <taxon>Sordariomycetidae</taxon>
        <taxon>Diaporthales</taxon>
        <taxon>Cytosporaceae</taxon>
        <taxon>Cytospora</taxon>
    </lineage>
</organism>
<evidence type="ECO:0000256" key="3">
    <source>
        <dbReference type="SAM" id="MobiDB-lite"/>
    </source>
</evidence>
<dbReference type="AlphaFoldDB" id="A0AAN9YBE5"/>
<dbReference type="InterPro" id="IPR001806">
    <property type="entry name" value="Small_GTPase"/>
</dbReference>
<dbReference type="GO" id="GO:0005525">
    <property type="term" value="F:GTP binding"/>
    <property type="evidence" value="ECO:0007669"/>
    <property type="project" value="UniProtKB-KW"/>
</dbReference>
<comment type="caution">
    <text evidence="4">The sequence shown here is derived from an EMBL/GenBank/DDBJ whole genome shotgun (WGS) entry which is preliminary data.</text>
</comment>
<feature type="region of interest" description="Disordered" evidence="3">
    <location>
        <begin position="65"/>
        <end position="87"/>
    </location>
</feature>
<gene>
    <name evidence="4" type="primary">RHO2_2</name>
    <name evidence="4" type="ORF">SLS53_008485</name>
</gene>
<evidence type="ECO:0000256" key="2">
    <source>
        <dbReference type="ARBA" id="ARBA00023134"/>
    </source>
</evidence>
<dbReference type="SUPFAM" id="SSF52540">
    <property type="entry name" value="P-loop containing nucleoside triphosphate hydrolases"/>
    <property type="match status" value="1"/>
</dbReference>
<keyword evidence="2" id="KW-0342">GTP-binding</keyword>
<sequence length="804" mass="87687">MSQDVMKDSLSPGFQSTRHMESFTGPWPTPPMRRLLRTQRRLEGLLIPGPLPSQKPRSQFIQTAAPGSSTRLPSSCDKQAENADAASRYDKRHRLARMDPARMSRTIIGAACVALMSTVGRTVADVTNFIRRCRSARADLAAVTRELSELQMVLELLNDYGQVGEGDDERKAVPVELQAHLRPILTNCTTVVLRIDGILRRHGEGDGPPTWTLDGRKEVDGLQNSLEVHRGALGLISDLISIIIARAVGNENFGGPQGQQLQLHEVIRGLQGVLSSILVSDSNATLARQHFALQVHLGQIIAYAQRLNKPDRIDTTNAREDAVRSIDARQGASYSGASDTAPEPVSPIGSIRGSHSHDGDGADDNLDALDTAFEPVSPIDSGETVSAERQWDTDSHASHSRDPRIVPRLTVGGLSPNIPRAPSKDHYSVSPMTYREPTTIEPRVDSLCVAEQEYDSISPLSLGEPISIEGGEGTSATTGAPPEGLQGIASDKGLIPGAPNDEDEEITEEALAFAQVPVHIMGRLSLNLVGHVYTNTSCCLTGESEGTSFDRSHSTIATAEDTLDDVEEAEGYAHSTSSSDTGSLRDGHLQFSQMDVTQVPTQESHPDINYHVQQKSTGSQQQLNKNDHSAANENVKVSVDDEAVDLSLWDVRGIDYDPSWLYDAQVALVCFSINIGSTDAKGKHLERWVREVNRNCPTAAILLIGLKSDVRWQAKTVEKLRKHGKNLVTPEQGEQLRDSIGALRYLECSARTGEGVMEVLEETTRIALQVRNEDHKRGHRRPLSRIGKFLGLGNRENDSQAGWQ</sequence>
<dbReference type="Proteomes" id="UP001320245">
    <property type="component" value="Unassembled WGS sequence"/>
</dbReference>
<feature type="region of interest" description="Disordered" evidence="3">
    <location>
        <begin position="1"/>
        <end position="32"/>
    </location>
</feature>
<dbReference type="InterPro" id="IPR003578">
    <property type="entry name" value="Small_GTPase_Rho"/>
</dbReference>
<feature type="region of interest" description="Disordered" evidence="3">
    <location>
        <begin position="312"/>
        <end position="431"/>
    </location>
</feature>
<keyword evidence="1" id="KW-0547">Nucleotide-binding</keyword>
<dbReference type="PANTHER" id="PTHR24072">
    <property type="entry name" value="RHO FAMILY GTPASE"/>
    <property type="match status" value="1"/>
</dbReference>